<accession>A0A2P2Q5J2</accession>
<protein>
    <submittedName>
        <fullName evidence="1">Uncharacterized protein</fullName>
    </submittedName>
</protein>
<dbReference type="AlphaFoldDB" id="A0A2P2Q5J2"/>
<proteinExistence type="predicted"/>
<reference evidence="1" key="1">
    <citation type="submission" date="2018-02" db="EMBL/GenBank/DDBJ databases">
        <title>Rhizophora mucronata_Transcriptome.</title>
        <authorList>
            <person name="Meera S.P."/>
            <person name="Sreeshan A."/>
            <person name="Augustine A."/>
        </authorList>
    </citation>
    <scope>NUCLEOTIDE SEQUENCE</scope>
    <source>
        <tissue evidence="1">Leaf</tissue>
    </source>
</reference>
<organism evidence="1">
    <name type="scientific">Rhizophora mucronata</name>
    <name type="common">Asiatic mangrove</name>
    <dbReference type="NCBI Taxonomy" id="61149"/>
    <lineage>
        <taxon>Eukaryota</taxon>
        <taxon>Viridiplantae</taxon>
        <taxon>Streptophyta</taxon>
        <taxon>Embryophyta</taxon>
        <taxon>Tracheophyta</taxon>
        <taxon>Spermatophyta</taxon>
        <taxon>Magnoliopsida</taxon>
        <taxon>eudicotyledons</taxon>
        <taxon>Gunneridae</taxon>
        <taxon>Pentapetalae</taxon>
        <taxon>rosids</taxon>
        <taxon>fabids</taxon>
        <taxon>Malpighiales</taxon>
        <taxon>Rhizophoraceae</taxon>
        <taxon>Rhizophora</taxon>
    </lineage>
</organism>
<name>A0A2P2Q5J2_RHIMU</name>
<evidence type="ECO:0000313" key="1">
    <source>
        <dbReference type="EMBL" id="MBX62255.1"/>
    </source>
</evidence>
<dbReference type="EMBL" id="GGEC01081771">
    <property type="protein sequence ID" value="MBX62255.1"/>
    <property type="molecule type" value="Transcribed_RNA"/>
</dbReference>
<sequence>MLHFVLSKCRAAAVILISILSKMKQV</sequence>